<dbReference type="AlphaFoldDB" id="A0A7J6LR30"/>
<dbReference type="Proteomes" id="UP000570595">
    <property type="component" value="Unassembled WGS sequence"/>
</dbReference>
<proteinExistence type="predicted"/>
<feature type="chain" id="PRO_5029710267" evidence="1">
    <location>
        <begin position="20"/>
        <end position="188"/>
    </location>
</feature>
<evidence type="ECO:0000313" key="2">
    <source>
        <dbReference type="EMBL" id="KAF4661450.1"/>
    </source>
</evidence>
<sequence length="188" mass="21498">MLGYFTLAILPALVTVTTALRAAAPQSIVDEWVSFDPRDKNCVSLYSLSGSFLRVGLESTNLFFQWYTAKEEDVFSFWYDKTGAKGGFWVKRGNETAMPLGRADEINRLFAGLNPYAHLVKEILNKYNAPLKKEDCEELMNSIDSNPPDGYEDAGRDWLKKFIDDKRTEFFERFRKAKEAAEAEKPKE</sequence>
<evidence type="ECO:0000313" key="3">
    <source>
        <dbReference type="Proteomes" id="UP000570595"/>
    </source>
</evidence>
<feature type="signal peptide" evidence="1">
    <location>
        <begin position="1"/>
        <end position="19"/>
    </location>
</feature>
<keyword evidence="1" id="KW-0732">Signal</keyword>
<organism evidence="2 3">
    <name type="scientific">Perkinsus olseni</name>
    <name type="common">Perkinsus atlanticus</name>
    <dbReference type="NCBI Taxonomy" id="32597"/>
    <lineage>
        <taxon>Eukaryota</taxon>
        <taxon>Sar</taxon>
        <taxon>Alveolata</taxon>
        <taxon>Perkinsozoa</taxon>
        <taxon>Perkinsea</taxon>
        <taxon>Perkinsida</taxon>
        <taxon>Perkinsidae</taxon>
        <taxon>Perkinsus</taxon>
    </lineage>
</organism>
<protein>
    <submittedName>
        <fullName evidence="2">Uncharacterized protein</fullName>
    </submittedName>
</protein>
<name>A0A7J6LR30_PEROL</name>
<accession>A0A7J6LR30</accession>
<dbReference type="OrthoDB" id="10491723at2759"/>
<gene>
    <name evidence="2" type="ORF">FOZ61_003179</name>
</gene>
<comment type="caution">
    <text evidence="2">The sequence shown here is derived from an EMBL/GenBank/DDBJ whole genome shotgun (WGS) entry which is preliminary data.</text>
</comment>
<reference evidence="2 3" key="1">
    <citation type="submission" date="2020-04" db="EMBL/GenBank/DDBJ databases">
        <title>Perkinsus olseni comparative genomics.</title>
        <authorList>
            <person name="Bogema D.R."/>
        </authorList>
    </citation>
    <scope>NUCLEOTIDE SEQUENCE [LARGE SCALE GENOMIC DNA]</scope>
    <source>
        <strain evidence="2">ATCC PRA-179</strain>
    </source>
</reference>
<evidence type="ECO:0000256" key="1">
    <source>
        <dbReference type="SAM" id="SignalP"/>
    </source>
</evidence>
<dbReference type="EMBL" id="JABAHT010000198">
    <property type="protein sequence ID" value="KAF4661450.1"/>
    <property type="molecule type" value="Genomic_DNA"/>
</dbReference>